<keyword evidence="2" id="KW-1185">Reference proteome</keyword>
<organism evidence="1 2">
    <name type="scientific">Tumebacillus lacus</name>
    <dbReference type="NCBI Taxonomy" id="2995335"/>
    <lineage>
        <taxon>Bacteria</taxon>
        <taxon>Bacillati</taxon>
        <taxon>Bacillota</taxon>
        <taxon>Bacilli</taxon>
        <taxon>Bacillales</taxon>
        <taxon>Alicyclobacillaceae</taxon>
        <taxon>Tumebacillus</taxon>
    </lineage>
</organism>
<gene>
    <name evidence="1" type="ORF">OS242_07385</name>
</gene>
<dbReference type="InterPro" id="IPR018540">
    <property type="entry name" value="Spo0E-like"/>
</dbReference>
<dbReference type="InterPro" id="IPR036638">
    <property type="entry name" value="HLH_DNA-bd_sf"/>
</dbReference>
<name>A0ABT3WYN9_9BACL</name>
<dbReference type="Pfam" id="PF09388">
    <property type="entry name" value="SpoOE-like"/>
    <property type="match status" value="1"/>
</dbReference>
<dbReference type="Proteomes" id="UP001208017">
    <property type="component" value="Unassembled WGS sequence"/>
</dbReference>
<reference evidence="1 2" key="1">
    <citation type="submission" date="2022-11" db="EMBL/GenBank/DDBJ databases">
        <title>Study of microbial diversity in lake waters.</title>
        <authorList>
            <person name="Zhang J."/>
        </authorList>
    </citation>
    <scope>NUCLEOTIDE SEQUENCE [LARGE SCALE GENOMIC DNA]</scope>
    <source>
        <strain evidence="1 2">DT12</strain>
    </source>
</reference>
<dbReference type="SUPFAM" id="SSF140500">
    <property type="entry name" value="BAS1536-like"/>
    <property type="match status" value="1"/>
</dbReference>
<dbReference type="RefSeq" id="WP_267151037.1">
    <property type="nucleotide sequence ID" value="NZ_JAPMLT010000003.1"/>
</dbReference>
<dbReference type="InterPro" id="IPR037208">
    <property type="entry name" value="Spo0E-like_sf"/>
</dbReference>
<evidence type="ECO:0000313" key="2">
    <source>
        <dbReference type="Proteomes" id="UP001208017"/>
    </source>
</evidence>
<comment type="caution">
    <text evidence="1">The sequence shown here is derived from an EMBL/GenBank/DDBJ whole genome shotgun (WGS) entry which is preliminary data.</text>
</comment>
<dbReference type="Gene3D" id="4.10.280.10">
    <property type="entry name" value="Helix-loop-helix DNA-binding domain"/>
    <property type="match status" value="1"/>
</dbReference>
<sequence>MYISCITNAIELLRRELNECACHKQGNLLDKEVIAISQALDVLLVARYKDQKAT</sequence>
<dbReference type="EMBL" id="JAPMLT010000003">
    <property type="protein sequence ID" value="MCX7569784.1"/>
    <property type="molecule type" value="Genomic_DNA"/>
</dbReference>
<protein>
    <submittedName>
        <fullName evidence="1">Aspartyl-phosphate phosphatase Spo0E family protein</fullName>
    </submittedName>
</protein>
<accession>A0ABT3WYN9</accession>
<proteinExistence type="predicted"/>
<evidence type="ECO:0000313" key="1">
    <source>
        <dbReference type="EMBL" id="MCX7569784.1"/>
    </source>
</evidence>